<evidence type="ECO:0000313" key="2">
    <source>
        <dbReference type="EMBL" id="SCQ12774.1"/>
    </source>
</evidence>
<comment type="caution">
    <text evidence="2">The sequence shown here is derived from an EMBL/GenBank/DDBJ whole genome shotgun (WGS) entry which is preliminary data.</text>
</comment>
<dbReference type="EMBL" id="FMKD01000045">
    <property type="protein sequence ID" value="SCQ12774.1"/>
    <property type="molecule type" value="Genomic_DNA"/>
</dbReference>
<sequence length="260" mass="30717">MKNNFINIFVKNNNNKPFLIRINKSLAEYIKNENRNYERTEFDLLYKELVEEKLKNYQKLMDLRKKDKNYEKKRRRDKKWQDKVVRSKMRAYYLFIGNYNKYYEMNDSFNLIVTMNKIKNKLYGMNYSFNLIETKNKIGNELDEKSDSFDFIGKKNEIKNKLYEIIFKGTSFWKGLGNFLELLGICGIESMFVTVFNSLVLLLESGQCASISFSCVAVPAGMYGVFILLIIITVVVVVLLVVWLWPKDDENAINKILEPN</sequence>
<reference evidence="2" key="1">
    <citation type="submission" date="2016-09" db="EMBL/GenBank/DDBJ databases">
        <authorList>
            <consortium name="Pathogen Informatics"/>
            <person name="Sun Q."/>
            <person name="Inoue M."/>
        </authorList>
    </citation>
    <scope>NUCLEOTIDE SEQUENCE</scope>
</reference>
<evidence type="ECO:0000256" key="1">
    <source>
        <dbReference type="SAM" id="Phobius"/>
    </source>
</evidence>
<keyword evidence="1" id="KW-0472">Membrane</keyword>
<dbReference type="Proteomes" id="UP000831156">
    <property type="component" value="Unassembled WGS sequence"/>
</dbReference>
<gene>
    <name evidence="2" type="ORF">PGABG01_0017700</name>
</gene>
<keyword evidence="1" id="KW-1133">Transmembrane helix</keyword>
<organism evidence="2 3">
    <name type="scientific">Plasmodium gaboni</name>
    <dbReference type="NCBI Taxonomy" id="647221"/>
    <lineage>
        <taxon>Eukaryota</taxon>
        <taxon>Sar</taxon>
        <taxon>Alveolata</taxon>
        <taxon>Apicomplexa</taxon>
        <taxon>Aconoidasida</taxon>
        <taxon>Haemosporida</taxon>
        <taxon>Plasmodiidae</taxon>
        <taxon>Plasmodium</taxon>
        <taxon>Plasmodium (Laverania)</taxon>
    </lineage>
</organism>
<proteinExistence type="predicted"/>
<keyword evidence="3" id="KW-1185">Reference proteome</keyword>
<evidence type="ECO:0000313" key="3">
    <source>
        <dbReference type="Proteomes" id="UP000831156"/>
    </source>
</evidence>
<name>A0ABY0KW85_9APIC</name>
<keyword evidence="1" id="KW-0812">Transmembrane</keyword>
<feature type="transmembrane region" description="Helical" evidence="1">
    <location>
        <begin position="182"/>
        <end position="203"/>
    </location>
</feature>
<accession>A0ABY0KW85</accession>
<feature type="transmembrane region" description="Helical" evidence="1">
    <location>
        <begin position="223"/>
        <end position="245"/>
    </location>
</feature>
<protein>
    <submittedName>
        <fullName evidence="2">Uncharacterized protein</fullName>
    </submittedName>
</protein>